<evidence type="ECO:0000256" key="1">
    <source>
        <dbReference type="ARBA" id="ARBA00022691"/>
    </source>
</evidence>
<keyword evidence="7" id="KW-1185">Reference proteome</keyword>
<dbReference type="CDD" id="cd01335">
    <property type="entry name" value="Radical_SAM"/>
    <property type="match status" value="1"/>
</dbReference>
<name>A0A284VM41_9EURY</name>
<keyword evidence="3" id="KW-0408">Iron</keyword>
<keyword evidence="2" id="KW-0479">Metal-binding</keyword>
<dbReference type="PROSITE" id="PS51918">
    <property type="entry name" value="RADICAL_SAM"/>
    <property type="match status" value="1"/>
</dbReference>
<dbReference type="InterPro" id="IPR007197">
    <property type="entry name" value="rSAM"/>
</dbReference>
<evidence type="ECO:0000313" key="6">
    <source>
        <dbReference type="EMBL" id="SNQ60312.1"/>
    </source>
</evidence>
<dbReference type="GO" id="GO:0003824">
    <property type="term" value="F:catalytic activity"/>
    <property type="evidence" value="ECO:0007669"/>
    <property type="project" value="InterPro"/>
</dbReference>
<dbReference type="EMBL" id="FZMP01000084">
    <property type="protein sequence ID" value="SNQ60312.1"/>
    <property type="molecule type" value="Genomic_DNA"/>
</dbReference>
<dbReference type="InterPro" id="IPR050377">
    <property type="entry name" value="Radical_SAM_PqqE_MftC-like"/>
</dbReference>
<dbReference type="Pfam" id="PF04055">
    <property type="entry name" value="Radical_SAM"/>
    <property type="match status" value="1"/>
</dbReference>
<dbReference type="InterPro" id="IPR058240">
    <property type="entry name" value="rSAM_sf"/>
</dbReference>
<dbReference type="SFLD" id="SFLDG01386">
    <property type="entry name" value="main_SPASM_domain-containing"/>
    <property type="match status" value="1"/>
</dbReference>
<keyword evidence="1" id="KW-0949">S-adenosyl-L-methionine</keyword>
<evidence type="ECO:0000256" key="2">
    <source>
        <dbReference type="ARBA" id="ARBA00022723"/>
    </source>
</evidence>
<dbReference type="InterPro" id="IPR023885">
    <property type="entry name" value="4Fe4S-binding_SPASM_dom"/>
</dbReference>
<organism evidence="6 7">
    <name type="scientific">Candidatus Methanoperedens nitratireducens</name>
    <dbReference type="NCBI Taxonomy" id="1392998"/>
    <lineage>
        <taxon>Archaea</taxon>
        <taxon>Methanobacteriati</taxon>
        <taxon>Methanobacteriota</taxon>
        <taxon>Stenosarchaea group</taxon>
        <taxon>Methanomicrobia</taxon>
        <taxon>Methanosarcinales</taxon>
        <taxon>ANME-2 cluster</taxon>
        <taxon>Candidatus Methanoperedentaceae</taxon>
        <taxon>Candidatus Methanoperedens</taxon>
    </lineage>
</organism>
<evidence type="ECO:0000256" key="3">
    <source>
        <dbReference type="ARBA" id="ARBA00023004"/>
    </source>
</evidence>
<dbReference type="Proteomes" id="UP000218615">
    <property type="component" value="Unassembled WGS sequence"/>
</dbReference>
<dbReference type="SFLD" id="SFLDG01067">
    <property type="entry name" value="SPASM/twitch_domain_containing"/>
    <property type="match status" value="1"/>
</dbReference>
<keyword evidence="4" id="KW-0411">Iron-sulfur</keyword>
<dbReference type="PANTHER" id="PTHR11228">
    <property type="entry name" value="RADICAL SAM DOMAIN PROTEIN"/>
    <property type="match status" value="1"/>
</dbReference>
<dbReference type="NCBIfam" id="TIGR04085">
    <property type="entry name" value="rSAM_more_4Fe4S"/>
    <property type="match status" value="1"/>
</dbReference>
<accession>A0A284VM41</accession>
<dbReference type="PANTHER" id="PTHR11228:SF7">
    <property type="entry name" value="PQQA PEPTIDE CYCLASE"/>
    <property type="match status" value="1"/>
</dbReference>
<gene>
    <name evidence="6" type="ORF">MNV_1740057</name>
</gene>
<dbReference type="OrthoDB" id="30736at2157"/>
<evidence type="ECO:0000256" key="4">
    <source>
        <dbReference type="ARBA" id="ARBA00023014"/>
    </source>
</evidence>
<dbReference type="InterPro" id="IPR013785">
    <property type="entry name" value="Aldolase_TIM"/>
</dbReference>
<evidence type="ECO:0000259" key="5">
    <source>
        <dbReference type="PROSITE" id="PS51918"/>
    </source>
</evidence>
<proteinExistence type="predicted"/>
<dbReference type="GO" id="GO:0051536">
    <property type="term" value="F:iron-sulfur cluster binding"/>
    <property type="evidence" value="ECO:0007669"/>
    <property type="project" value="UniProtKB-KW"/>
</dbReference>
<feature type="domain" description="Radical SAM core" evidence="5">
    <location>
        <begin position="94"/>
        <end position="304"/>
    </location>
</feature>
<evidence type="ECO:0000313" key="7">
    <source>
        <dbReference type="Proteomes" id="UP000218615"/>
    </source>
</evidence>
<dbReference type="SFLD" id="SFLDS00029">
    <property type="entry name" value="Radical_SAM"/>
    <property type="match status" value="1"/>
</dbReference>
<dbReference type="Gene3D" id="3.20.20.70">
    <property type="entry name" value="Aldolase class I"/>
    <property type="match status" value="1"/>
</dbReference>
<reference evidence="7" key="1">
    <citation type="submission" date="2017-06" db="EMBL/GenBank/DDBJ databases">
        <authorList>
            <person name="Cremers G."/>
        </authorList>
    </citation>
    <scope>NUCLEOTIDE SEQUENCE [LARGE SCALE GENOMIC DNA]</scope>
</reference>
<protein>
    <submittedName>
        <fullName evidence="6">Radical SAM additional 4Fe4S-binding domain protein</fullName>
    </submittedName>
</protein>
<dbReference type="RefSeq" id="WP_096204618.1">
    <property type="nucleotide sequence ID" value="NZ_FZMP01000084.1"/>
</dbReference>
<sequence>MSSVEFFPALSPDFVLRKLEKPYVYNISDDQLYELDDEAFEFLKKCNGTTPSSSLVPDTGEDSRESIEYMLDEGIIRRQEKAASRKIKALHSPVPSLRYLLVNITNKCNLKCKHCYLGESGDKEVGIRSFEKAVSQFEDMGGLKLMISGGEPLLHSKFRELLDILPSYELRMVVLSNGTLIHKKEAEKLSKYVDEVQVSIDGIKSHDLLRGKGSYDKAIRGISALRGSGVPVSVATMVHRYNAGEFGAMKKLFSGLGVLSWSVDVPCTAGNMRSSKDYMLSLEEAAPLLNYGFGAGAHESTGDYTCGSHLCAVSPDGAVSKCGFFDDEPVGDVIDLEAAWAKLCKNYLWKLDELDCHNCKVIKDCRGGCRFRAKQYKGILAPDPLLCHANGVLAFL</sequence>
<dbReference type="SUPFAM" id="SSF102114">
    <property type="entry name" value="Radical SAM enzymes"/>
    <property type="match status" value="1"/>
</dbReference>
<dbReference type="GO" id="GO:0046872">
    <property type="term" value="F:metal ion binding"/>
    <property type="evidence" value="ECO:0007669"/>
    <property type="project" value="UniProtKB-KW"/>
</dbReference>
<dbReference type="AlphaFoldDB" id="A0A284VM41"/>